<name>A0ABR5L9J3_PSESG</name>
<gene>
    <name evidence="1" type="ORF">AC496_1537</name>
</gene>
<evidence type="ECO:0000313" key="1">
    <source>
        <dbReference type="EMBL" id="KPC41974.1"/>
    </source>
</evidence>
<dbReference type="Proteomes" id="UP000037836">
    <property type="component" value="Unassembled WGS sequence"/>
</dbReference>
<evidence type="ECO:0000313" key="2">
    <source>
        <dbReference type="Proteomes" id="UP000037836"/>
    </source>
</evidence>
<accession>A0ABR5L9J3</accession>
<dbReference type="EMBL" id="LGLO01000076">
    <property type="protein sequence ID" value="KPC41974.1"/>
    <property type="molecule type" value="Genomic_DNA"/>
</dbReference>
<sequence length="39" mass="4421">MIGAEMVSGYVVLETLNSRYVICDFSPVSELLRPRQPLH</sequence>
<proteinExistence type="predicted"/>
<reference evidence="1 2" key="1">
    <citation type="submission" date="2015-10" db="EMBL/GenBank/DDBJ databases">
        <title>Comparative genomics and high-throughput reverse genetic screens identify a new phytobacterial MAMP and an Arabidopsis receptor required for immune elicitation.</title>
        <authorList>
            <person name="Mott G.A."/>
            <person name="Thakur S."/>
            <person name="Wang P.W."/>
            <person name="Desveaux D."/>
            <person name="Guttman D.S."/>
        </authorList>
    </citation>
    <scope>NUCLEOTIDE SEQUENCE [LARGE SCALE GENOMIC DNA]</scope>
    <source>
        <strain evidence="1 2">BR1</strain>
    </source>
</reference>
<organism evidence="1 2">
    <name type="scientific">Pseudomonas savastanoi pv. glycinea</name>
    <name type="common">Pseudomonas syringae pv. glycinea</name>
    <dbReference type="NCBI Taxonomy" id="318"/>
    <lineage>
        <taxon>Bacteria</taxon>
        <taxon>Pseudomonadati</taxon>
        <taxon>Pseudomonadota</taxon>
        <taxon>Gammaproteobacteria</taxon>
        <taxon>Pseudomonadales</taxon>
        <taxon>Pseudomonadaceae</taxon>
        <taxon>Pseudomonas</taxon>
    </lineage>
</organism>
<comment type="caution">
    <text evidence="1">The sequence shown here is derived from an EMBL/GenBank/DDBJ whole genome shotgun (WGS) entry which is preliminary data.</text>
</comment>
<protein>
    <submittedName>
        <fullName evidence="1">Uncharacterized protein</fullName>
    </submittedName>
</protein>
<keyword evidence="2" id="KW-1185">Reference proteome</keyword>